<dbReference type="PANTHER" id="PTHR24203">
    <property type="entry name" value="ANKYRIN REPEAT FAMILY PROTEIN"/>
    <property type="match status" value="1"/>
</dbReference>
<feature type="region of interest" description="Disordered" evidence="4">
    <location>
        <begin position="1"/>
        <end position="46"/>
    </location>
</feature>
<dbReference type="PROSITE" id="PS50297">
    <property type="entry name" value="ANK_REP_REGION"/>
    <property type="match status" value="1"/>
</dbReference>
<dbReference type="Proteomes" id="UP001634393">
    <property type="component" value="Unassembled WGS sequence"/>
</dbReference>
<dbReference type="PROSITE" id="PS50088">
    <property type="entry name" value="ANK_REPEAT"/>
    <property type="match status" value="1"/>
</dbReference>
<dbReference type="InterPro" id="IPR036770">
    <property type="entry name" value="Ankyrin_rpt-contain_sf"/>
</dbReference>
<feature type="compositionally biased region" description="Basic and acidic residues" evidence="4">
    <location>
        <begin position="1"/>
        <end position="11"/>
    </location>
</feature>
<keyword evidence="1" id="KW-0677">Repeat</keyword>
<accession>A0ABD3S7G1</accession>
<dbReference type="PANTHER" id="PTHR24203:SF45">
    <property type="entry name" value="ANKYRIN REPEAT DOMAIN 6"/>
    <property type="match status" value="1"/>
</dbReference>
<keyword evidence="6" id="KW-1185">Reference proteome</keyword>
<dbReference type="EMBL" id="JBJXBP010000007">
    <property type="protein sequence ID" value="KAL3820459.1"/>
    <property type="molecule type" value="Genomic_DNA"/>
</dbReference>
<evidence type="ECO:0000313" key="6">
    <source>
        <dbReference type="Proteomes" id="UP001634393"/>
    </source>
</evidence>
<evidence type="ECO:0000256" key="1">
    <source>
        <dbReference type="ARBA" id="ARBA00022737"/>
    </source>
</evidence>
<keyword evidence="2 3" id="KW-0040">ANK repeat</keyword>
<dbReference type="AlphaFoldDB" id="A0ABD3S7G1"/>
<dbReference type="SMART" id="SM00248">
    <property type="entry name" value="ANK"/>
    <property type="match status" value="2"/>
</dbReference>
<reference evidence="5 6" key="1">
    <citation type="submission" date="2024-12" db="EMBL/GenBank/DDBJ databases">
        <title>The unique morphological basis and parallel evolutionary history of personate flowers in Penstemon.</title>
        <authorList>
            <person name="Depatie T.H."/>
            <person name="Wessinger C.A."/>
        </authorList>
    </citation>
    <scope>NUCLEOTIDE SEQUENCE [LARGE SCALE GENOMIC DNA]</scope>
    <source>
        <strain evidence="5">WTNN_2</strain>
        <tissue evidence="5">Leaf</tissue>
    </source>
</reference>
<organism evidence="5 6">
    <name type="scientific">Penstemon smallii</name>
    <dbReference type="NCBI Taxonomy" id="265156"/>
    <lineage>
        <taxon>Eukaryota</taxon>
        <taxon>Viridiplantae</taxon>
        <taxon>Streptophyta</taxon>
        <taxon>Embryophyta</taxon>
        <taxon>Tracheophyta</taxon>
        <taxon>Spermatophyta</taxon>
        <taxon>Magnoliopsida</taxon>
        <taxon>eudicotyledons</taxon>
        <taxon>Gunneridae</taxon>
        <taxon>Pentapetalae</taxon>
        <taxon>asterids</taxon>
        <taxon>lamiids</taxon>
        <taxon>Lamiales</taxon>
        <taxon>Plantaginaceae</taxon>
        <taxon>Cheloneae</taxon>
        <taxon>Penstemon</taxon>
    </lineage>
</organism>
<evidence type="ECO:0000256" key="2">
    <source>
        <dbReference type="ARBA" id="ARBA00023043"/>
    </source>
</evidence>
<sequence>MSKESKLPKDEDTSDSQSTASAGQRRGTPASAGGMPNPSDFSAMTGLINDPSIKELAKQILRDPSFCQMAKQLQKTFQGAPAVEGIPQFDPQQHYSAMLLIMPNPQFKTMVKRFVYALKLDPSISGMLESLTNQANKILLEKRMTLVKDDPSLKPIPEVIENRGPAAMMRFAFGGEGTTSAGDTAGEDEIENDEESIVHHTACFGDEEGLKTTLAAGADKDAEDSGGRTALHIACGCGEDKCAQVLLEAGAKVDALDKKKNTPLHYAAGYGMKDCGASIEKWRCCVSPFLTLQNVDGQTPIDVATLNNQTDVSKLIEKAAFL</sequence>
<dbReference type="InterPro" id="IPR002110">
    <property type="entry name" value="Ankyrin_rpt"/>
</dbReference>
<dbReference type="Pfam" id="PF12796">
    <property type="entry name" value="Ank_2"/>
    <property type="match status" value="1"/>
</dbReference>
<comment type="caution">
    <text evidence="5">The sequence shown here is derived from an EMBL/GenBank/DDBJ whole genome shotgun (WGS) entry which is preliminary data.</text>
</comment>
<dbReference type="SUPFAM" id="SSF48403">
    <property type="entry name" value="Ankyrin repeat"/>
    <property type="match status" value="1"/>
</dbReference>
<proteinExistence type="predicted"/>
<evidence type="ECO:0000256" key="3">
    <source>
        <dbReference type="PROSITE-ProRule" id="PRU00023"/>
    </source>
</evidence>
<gene>
    <name evidence="5" type="ORF">ACJIZ3_006364</name>
</gene>
<feature type="repeat" description="ANK" evidence="3">
    <location>
        <begin position="226"/>
        <end position="258"/>
    </location>
</feature>
<evidence type="ECO:0000313" key="5">
    <source>
        <dbReference type="EMBL" id="KAL3820459.1"/>
    </source>
</evidence>
<dbReference type="Gene3D" id="1.25.40.20">
    <property type="entry name" value="Ankyrin repeat-containing domain"/>
    <property type="match status" value="1"/>
</dbReference>
<protein>
    <submittedName>
        <fullName evidence="5">Uncharacterized protein</fullName>
    </submittedName>
</protein>
<name>A0ABD3S7G1_9LAMI</name>
<evidence type="ECO:0000256" key="4">
    <source>
        <dbReference type="SAM" id="MobiDB-lite"/>
    </source>
</evidence>